<protein>
    <submittedName>
        <fullName evidence="1">Uncharacterized protein</fullName>
    </submittedName>
</protein>
<dbReference type="EMBL" id="GBRH01199790">
    <property type="protein sequence ID" value="JAD98105.1"/>
    <property type="molecule type" value="Transcribed_RNA"/>
</dbReference>
<dbReference type="AlphaFoldDB" id="A0A0A9EJW6"/>
<evidence type="ECO:0000313" key="1">
    <source>
        <dbReference type="EMBL" id="JAD98105.1"/>
    </source>
</evidence>
<proteinExistence type="predicted"/>
<reference evidence="1" key="1">
    <citation type="submission" date="2014-09" db="EMBL/GenBank/DDBJ databases">
        <authorList>
            <person name="Magalhaes I.L.F."/>
            <person name="Oliveira U."/>
            <person name="Santos F.R."/>
            <person name="Vidigal T.H.D.A."/>
            <person name="Brescovit A.D."/>
            <person name="Santos A.J."/>
        </authorList>
    </citation>
    <scope>NUCLEOTIDE SEQUENCE</scope>
    <source>
        <tissue evidence="1">Shoot tissue taken approximately 20 cm above the soil surface</tissue>
    </source>
</reference>
<name>A0A0A9EJW6_ARUDO</name>
<sequence length="30" mass="3653">MNESWKGWLEEKPLAVRIIFSNIITWWTGF</sequence>
<organism evidence="1">
    <name type="scientific">Arundo donax</name>
    <name type="common">Giant reed</name>
    <name type="synonym">Donax arundinaceus</name>
    <dbReference type="NCBI Taxonomy" id="35708"/>
    <lineage>
        <taxon>Eukaryota</taxon>
        <taxon>Viridiplantae</taxon>
        <taxon>Streptophyta</taxon>
        <taxon>Embryophyta</taxon>
        <taxon>Tracheophyta</taxon>
        <taxon>Spermatophyta</taxon>
        <taxon>Magnoliopsida</taxon>
        <taxon>Liliopsida</taxon>
        <taxon>Poales</taxon>
        <taxon>Poaceae</taxon>
        <taxon>PACMAD clade</taxon>
        <taxon>Arundinoideae</taxon>
        <taxon>Arundineae</taxon>
        <taxon>Arundo</taxon>
    </lineage>
</organism>
<accession>A0A0A9EJW6</accession>
<reference evidence="1" key="2">
    <citation type="journal article" date="2015" name="Data Brief">
        <title>Shoot transcriptome of the giant reed, Arundo donax.</title>
        <authorList>
            <person name="Barrero R.A."/>
            <person name="Guerrero F.D."/>
            <person name="Moolhuijzen P."/>
            <person name="Goolsby J.A."/>
            <person name="Tidwell J."/>
            <person name="Bellgard S.E."/>
            <person name="Bellgard M.I."/>
        </authorList>
    </citation>
    <scope>NUCLEOTIDE SEQUENCE</scope>
    <source>
        <tissue evidence="1">Shoot tissue taken approximately 20 cm above the soil surface</tissue>
    </source>
</reference>